<dbReference type="Pfam" id="PF03401">
    <property type="entry name" value="TctC"/>
    <property type="match status" value="1"/>
</dbReference>
<dbReference type="RefSeq" id="WP_311885366.1">
    <property type="nucleotide sequence ID" value="NZ_CP119391.1"/>
</dbReference>
<keyword evidence="4" id="KW-1185">Reference proteome</keyword>
<dbReference type="Gene3D" id="3.40.190.150">
    <property type="entry name" value="Bordetella uptake gene, domain 1"/>
    <property type="match status" value="1"/>
</dbReference>
<dbReference type="PANTHER" id="PTHR42928:SF5">
    <property type="entry name" value="BLR1237 PROTEIN"/>
    <property type="match status" value="1"/>
</dbReference>
<feature type="signal peptide" evidence="2">
    <location>
        <begin position="1"/>
        <end position="31"/>
    </location>
</feature>
<sequence length="335" mass="36733">MKNKRQLKIVKTLVGIVSGSSLLMMGSLASAAEDFPTQPLNMVVSYSAGGATDFQARIASSKSEQYLGEPTAIVNRPGAGGQVGWNYLVQKGKQDGYDIAAYNVPHFIAQSLMYDTHYSIDNLEPIANWGADPAVLIVGKDSQFDTVDELVNYAEENPGKVTMSGAGLFVGHHIAAVQLENAADIDLQYIPTSGGVDALRLVVGGQVMAGFNNLSDAYRNQDRLKILGVADTERHSDFLPDVPTFQESGYEVDDSSVNMRGVMAPSGVSEERLDVLSEKFVEMFNDEEIQAKLKKGGAPMRVMDREELKEMWKERKAYLDELFEGFDVEEIKEES</sequence>
<evidence type="ECO:0000313" key="4">
    <source>
        <dbReference type="Proteomes" id="UP001301869"/>
    </source>
</evidence>
<evidence type="ECO:0000313" key="3">
    <source>
        <dbReference type="EMBL" id="WNK21321.1"/>
    </source>
</evidence>
<protein>
    <submittedName>
        <fullName evidence="3">Tripartite tricarboxylate transporter substrate binding protein</fullName>
    </submittedName>
</protein>
<dbReference type="InterPro" id="IPR042100">
    <property type="entry name" value="Bug_dom1"/>
</dbReference>
<dbReference type="SUPFAM" id="SSF53850">
    <property type="entry name" value="Periplasmic binding protein-like II"/>
    <property type="match status" value="1"/>
</dbReference>
<dbReference type="EMBL" id="CP119391">
    <property type="protein sequence ID" value="WNK21321.1"/>
    <property type="molecule type" value="Genomic_DNA"/>
</dbReference>
<evidence type="ECO:0000256" key="2">
    <source>
        <dbReference type="SAM" id="SignalP"/>
    </source>
</evidence>
<dbReference type="Proteomes" id="UP001301869">
    <property type="component" value="Chromosome"/>
</dbReference>
<name>A0ABY9Z3R8_9GAMM</name>
<reference evidence="3 4" key="1">
    <citation type="submission" date="2023-03" db="EMBL/GenBank/DDBJ databases">
        <title>Halomonas sp. nov., isolated from Korean tranditional fermented seafood 'Jeotgal'.</title>
        <authorList>
            <person name="Kim B."/>
            <person name="Shin N.-R."/>
        </authorList>
    </citation>
    <scope>NUCLEOTIDE SEQUENCE [LARGE SCALE GENOMIC DNA]</scope>
    <source>
        <strain evidence="3 4">SG2L-4</strain>
    </source>
</reference>
<dbReference type="PANTHER" id="PTHR42928">
    <property type="entry name" value="TRICARBOXYLATE-BINDING PROTEIN"/>
    <property type="match status" value="1"/>
</dbReference>
<evidence type="ECO:0000256" key="1">
    <source>
        <dbReference type="ARBA" id="ARBA00006987"/>
    </source>
</evidence>
<feature type="chain" id="PRO_5045505853" evidence="2">
    <location>
        <begin position="32"/>
        <end position="335"/>
    </location>
</feature>
<dbReference type="CDD" id="cd07012">
    <property type="entry name" value="PBP2_Bug_TTT"/>
    <property type="match status" value="1"/>
</dbReference>
<accession>A0ABY9Z3R8</accession>
<organism evidence="3 4">
    <name type="scientific">Halomonas piscis</name>
    <dbReference type="NCBI Taxonomy" id="3031727"/>
    <lineage>
        <taxon>Bacteria</taxon>
        <taxon>Pseudomonadati</taxon>
        <taxon>Pseudomonadota</taxon>
        <taxon>Gammaproteobacteria</taxon>
        <taxon>Oceanospirillales</taxon>
        <taxon>Halomonadaceae</taxon>
        <taxon>Halomonas</taxon>
    </lineage>
</organism>
<comment type="similarity">
    <text evidence="1">Belongs to the UPF0065 (bug) family.</text>
</comment>
<dbReference type="Gene3D" id="3.40.190.10">
    <property type="entry name" value="Periplasmic binding protein-like II"/>
    <property type="match status" value="1"/>
</dbReference>
<dbReference type="InterPro" id="IPR005064">
    <property type="entry name" value="BUG"/>
</dbReference>
<keyword evidence="2" id="KW-0732">Signal</keyword>
<proteinExistence type="inferred from homology"/>
<gene>
    <name evidence="3" type="ORF">P1P91_06515</name>
</gene>
<dbReference type="PIRSF" id="PIRSF017082">
    <property type="entry name" value="YflP"/>
    <property type="match status" value="1"/>
</dbReference>